<name>A0A6H5IQ55_9HYME</name>
<feature type="region of interest" description="Disordered" evidence="4">
    <location>
        <begin position="832"/>
        <end position="919"/>
    </location>
</feature>
<keyword evidence="5" id="KW-0472">Membrane</keyword>
<dbReference type="InterPro" id="IPR036770">
    <property type="entry name" value="Ankyrin_rpt-contain_sf"/>
</dbReference>
<feature type="repeat" description="ANK" evidence="3">
    <location>
        <begin position="511"/>
        <end position="544"/>
    </location>
</feature>
<evidence type="ECO:0000256" key="1">
    <source>
        <dbReference type="ARBA" id="ARBA00022737"/>
    </source>
</evidence>
<accession>A0A6H5IQ55</accession>
<dbReference type="EMBL" id="CADCXV010001026">
    <property type="protein sequence ID" value="CAB0040455.1"/>
    <property type="molecule type" value="Genomic_DNA"/>
</dbReference>
<dbReference type="PROSITE" id="PS50088">
    <property type="entry name" value="ANK_REPEAT"/>
    <property type="match status" value="4"/>
</dbReference>
<keyword evidence="5" id="KW-0812">Transmembrane</keyword>
<keyword evidence="2 3" id="KW-0040">ANK repeat</keyword>
<sequence>MTTTIRLRISSSYVIAPSSHGRTARKSVLLPYHFCVSAFVGFAVVFVGGVQSAASSGRAWLWPVQPRPCRHRTSVEKSVSSDCDLCVVTDVCDVGRLNQQKLKSLREKVNWEIEKERHDLLDQLYPIIKDWVGQRPNLRDIFRPEEIERLLSDSVECILKDHHYHQSRQFVDFVIGAGYKDDRKIDRVGKLTRAVPTRRTTPLHRATRGNYGDIVRDLFKVYDRVENCTDEDGLSHFHVACEYGCYEEVERFLWHGQRPDLVVRKSGDSPLMLAMRHGRNRVAESLLRRGADPDLANKRGQTALHAMCNPGRRNNFDTASLFFKIVDVLWLSVRLDARDDRGNTPLHLALSNSSKETVLLLLLRGADLSLINDDGVTPLHRICQRVGDDNDMDTTLIHDWLKPLRGIHERFDDRDLHETFFNVCEEKNIEVRIDARDKLGNTPLHEAARRGNSRMVKLLLESGANSNLAVADGSNPLYLMCFGVSSYDMMELLMLSEKNGCQVQVDTRDKSGNTLLHLVLKRGDYMDAAVFLLRRGADPNTTNEEGQTPVHVICQNRHIGLSTKKFFKAIDEIEAPPLQVNARDKKGRAPLQCRGEFFALGGRRASAALAIVEHLENKGYELDRSEALIVMKLFAEYEMFERPTELGERWYDDESFANDAKDSIILPIINRGCYREANATTMTPRLSLYDLIQLPAEEVNELFTYTGFYEFTDWNSSVMDMDTGSPHADVCARHLCEKLSRRFFWPWALIAFSELIHYRLPNLCCDMVIEHLTNEDLFNICLAAEGPNKRTKKRKKQQESAKVISDAYIRPRVYTHKLRDIAVELRSRPSSLQIRAHIHGHDDDDGRNARSSSKQQQQQQQQRQTAHTRILEFSTGEHQRPNNALHRYQRQERRKESQDITVNNNNNNDDIAGPRSRSCVGTTTTATHIHTARHYINVAQFLLLPRLLQRLSSATSRAREDAVCGSVYFIRGCCCTASELLRMDYTILYNEEAGEFRHEALYKCARSAESVLPSVCVRIFNRHGIASSSSSSSGGNRDYYIAAVRADRFSLSSLIQAKKGSLISHRKWTPPPPLPSCISRSALALALASMAERATAYALLIYSAPAFFAARENYFSLSFEFDNRYLNSVKSYGILDENAIQRCI</sequence>
<keyword evidence="1" id="KW-0677">Repeat</keyword>
<reference evidence="6 7" key="1">
    <citation type="submission" date="2020-02" db="EMBL/GenBank/DDBJ databases">
        <authorList>
            <person name="Ferguson B K."/>
        </authorList>
    </citation>
    <scope>NUCLEOTIDE SEQUENCE [LARGE SCALE GENOMIC DNA]</scope>
</reference>
<proteinExistence type="predicted"/>
<evidence type="ECO:0000256" key="5">
    <source>
        <dbReference type="SAM" id="Phobius"/>
    </source>
</evidence>
<dbReference type="PANTHER" id="PTHR24198">
    <property type="entry name" value="ANKYRIN REPEAT AND PROTEIN KINASE DOMAIN-CONTAINING PROTEIN"/>
    <property type="match status" value="1"/>
</dbReference>
<dbReference type="Pfam" id="PF00023">
    <property type="entry name" value="Ank"/>
    <property type="match status" value="1"/>
</dbReference>
<dbReference type="Proteomes" id="UP000479190">
    <property type="component" value="Unassembled WGS sequence"/>
</dbReference>
<dbReference type="PROSITE" id="PS50297">
    <property type="entry name" value="ANK_REP_REGION"/>
    <property type="match status" value="4"/>
</dbReference>
<dbReference type="SUPFAM" id="SSF48403">
    <property type="entry name" value="Ankyrin repeat"/>
    <property type="match status" value="1"/>
</dbReference>
<feature type="repeat" description="ANK" evidence="3">
    <location>
        <begin position="439"/>
        <end position="471"/>
    </location>
</feature>
<dbReference type="AlphaFoldDB" id="A0A6H5IQ55"/>
<keyword evidence="7" id="KW-1185">Reference proteome</keyword>
<feature type="compositionally biased region" description="Basic and acidic residues" evidence="4">
    <location>
        <begin position="889"/>
        <end position="898"/>
    </location>
</feature>
<gene>
    <name evidence="6" type="ORF">TBRA_LOCUS12161</name>
</gene>
<dbReference type="InterPro" id="IPR002110">
    <property type="entry name" value="Ankyrin_rpt"/>
</dbReference>
<evidence type="ECO:0000256" key="2">
    <source>
        <dbReference type="ARBA" id="ARBA00023043"/>
    </source>
</evidence>
<feature type="repeat" description="ANK" evidence="3">
    <location>
        <begin position="341"/>
        <end position="373"/>
    </location>
</feature>
<dbReference type="OrthoDB" id="448455at2759"/>
<protein>
    <submittedName>
        <fullName evidence="6">Uncharacterized protein</fullName>
    </submittedName>
</protein>
<keyword evidence="5" id="KW-1133">Transmembrane helix</keyword>
<evidence type="ECO:0000313" key="7">
    <source>
        <dbReference type="Proteomes" id="UP000479190"/>
    </source>
</evidence>
<dbReference type="Pfam" id="PF12796">
    <property type="entry name" value="Ank_2"/>
    <property type="match status" value="2"/>
</dbReference>
<evidence type="ECO:0000313" key="6">
    <source>
        <dbReference type="EMBL" id="CAB0040455.1"/>
    </source>
</evidence>
<evidence type="ECO:0000256" key="4">
    <source>
        <dbReference type="SAM" id="MobiDB-lite"/>
    </source>
</evidence>
<dbReference type="SMART" id="SM00248">
    <property type="entry name" value="ANK"/>
    <property type="match status" value="7"/>
</dbReference>
<organism evidence="6 7">
    <name type="scientific">Trichogramma brassicae</name>
    <dbReference type="NCBI Taxonomy" id="86971"/>
    <lineage>
        <taxon>Eukaryota</taxon>
        <taxon>Metazoa</taxon>
        <taxon>Ecdysozoa</taxon>
        <taxon>Arthropoda</taxon>
        <taxon>Hexapoda</taxon>
        <taxon>Insecta</taxon>
        <taxon>Pterygota</taxon>
        <taxon>Neoptera</taxon>
        <taxon>Endopterygota</taxon>
        <taxon>Hymenoptera</taxon>
        <taxon>Apocrita</taxon>
        <taxon>Proctotrupomorpha</taxon>
        <taxon>Chalcidoidea</taxon>
        <taxon>Trichogrammatidae</taxon>
        <taxon>Trichogramma</taxon>
    </lineage>
</organism>
<feature type="repeat" description="ANK" evidence="3">
    <location>
        <begin position="266"/>
        <end position="298"/>
    </location>
</feature>
<dbReference type="Gene3D" id="1.25.40.20">
    <property type="entry name" value="Ankyrin repeat-containing domain"/>
    <property type="match status" value="2"/>
</dbReference>
<evidence type="ECO:0000256" key="3">
    <source>
        <dbReference type="PROSITE-ProRule" id="PRU00023"/>
    </source>
</evidence>
<dbReference type="PRINTS" id="PR01415">
    <property type="entry name" value="ANKYRIN"/>
</dbReference>
<dbReference type="PANTHER" id="PTHR24198:SF165">
    <property type="entry name" value="ANKYRIN REPEAT-CONTAINING PROTEIN-RELATED"/>
    <property type="match status" value="1"/>
</dbReference>
<feature type="compositionally biased region" description="Low complexity" evidence="4">
    <location>
        <begin position="855"/>
        <end position="864"/>
    </location>
</feature>
<feature type="transmembrane region" description="Helical" evidence="5">
    <location>
        <begin position="29"/>
        <end position="50"/>
    </location>
</feature>
<feature type="compositionally biased region" description="Basic and acidic residues" evidence="4">
    <location>
        <begin position="839"/>
        <end position="848"/>
    </location>
</feature>